<dbReference type="PANTHER" id="PTHR42756:SF1">
    <property type="entry name" value="TRANSCRIPTIONAL REPRESSOR OF EMRAB OPERON"/>
    <property type="match status" value="1"/>
</dbReference>
<evidence type="ECO:0000256" key="3">
    <source>
        <dbReference type="ARBA" id="ARBA00023163"/>
    </source>
</evidence>
<keyword evidence="1" id="KW-0805">Transcription regulation</keyword>
<evidence type="ECO:0000259" key="4">
    <source>
        <dbReference type="PROSITE" id="PS50995"/>
    </source>
</evidence>
<dbReference type="PROSITE" id="PS50995">
    <property type="entry name" value="HTH_MARR_2"/>
    <property type="match status" value="1"/>
</dbReference>
<dbReference type="InterPro" id="IPR000835">
    <property type="entry name" value="HTH_MarR-typ"/>
</dbReference>
<evidence type="ECO:0000256" key="2">
    <source>
        <dbReference type="ARBA" id="ARBA00023125"/>
    </source>
</evidence>
<dbReference type="GO" id="GO:0003700">
    <property type="term" value="F:DNA-binding transcription factor activity"/>
    <property type="evidence" value="ECO:0007669"/>
    <property type="project" value="InterPro"/>
</dbReference>
<dbReference type="InterPro" id="IPR036390">
    <property type="entry name" value="WH_DNA-bd_sf"/>
</dbReference>
<dbReference type="Pfam" id="PF01047">
    <property type="entry name" value="MarR"/>
    <property type="match status" value="1"/>
</dbReference>
<dbReference type="InterPro" id="IPR036388">
    <property type="entry name" value="WH-like_DNA-bd_sf"/>
</dbReference>
<dbReference type="Proteomes" id="UP000679691">
    <property type="component" value="Unassembled WGS sequence"/>
</dbReference>
<sequence length="145" mass="16170">MEKQFSIALNSAELIKYAFYKEYHLPPALAHINLTQERILMTINSGMHLNMVSIARAIGLEKGPFSQSVDKLETLGYVKRERSTSDKRQIRLLLTADGMAICQQVAASMESHFAKKLNNLAAEELAELDTALASLKKIAHIIISK</sequence>
<keyword evidence="2" id="KW-0238">DNA-binding</keyword>
<dbReference type="GO" id="GO:0003677">
    <property type="term" value="F:DNA binding"/>
    <property type="evidence" value="ECO:0007669"/>
    <property type="project" value="UniProtKB-KW"/>
</dbReference>
<gene>
    <name evidence="5" type="ORF">J5U18_08935</name>
</gene>
<dbReference type="AlphaFoldDB" id="A0A8T4HA86"/>
<protein>
    <submittedName>
        <fullName evidence="5">MarR family transcriptional regulator</fullName>
    </submittedName>
</protein>
<evidence type="ECO:0000256" key="1">
    <source>
        <dbReference type="ARBA" id="ARBA00023015"/>
    </source>
</evidence>
<evidence type="ECO:0000313" key="6">
    <source>
        <dbReference type="Proteomes" id="UP000679691"/>
    </source>
</evidence>
<organism evidence="5 6">
    <name type="scientific">Rhinopithecimicrobium faecis</name>
    <dbReference type="NCBI Taxonomy" id="2820698"/>
    <lineage>
        <taxon>Bacteria</taxon>
        <taxon>Pseudomonadati</taxon>
        <taxon>Bacteroidota</taxon>
        <taxon>Sphingobacteriia</taxon>
        <taxon>Sphingobacteriales</taxon>
        <taxon>Sphingobacteriaceae</taxon>
        <taxon>Rhinopithecimicrobium</taxon>
    </lineage>
</organism>
<dbReference type="Gene3D" id="1.10.10.10">
    <property type="entry name" value="Winged helix-like DNA-binding domain superfamily/Winged helix DNA-binding domain"/>
    <property type="match status" value="1"/>
</dbReference>
<dbReference type="SUPFAM" id="SSF46785">
    <property type="entry name" value="Winged helix' DNA-binding domain"/>
    <property type="match status" value="1"/>
</dbReference>
<name>A0A8T4HA86_9SPHI</name>
<reference evidence="5" key="1">
    <citation type="submission" date="2021-03" db="EMBL/GenBank/DDBJ databases">
        <authorList>
            <person name="Lu T."/>
            <person name="Wang Q."/>
            <person name="Han X."/>
        </authorList>
    </citation>
    <scope>NUCLEOTIDE SEQUENCE</scope>
    <source>
        <strain evidence="5">WQ 2009</strain>
    </source>
</reference>
<evidence type="ECO:0000313" key="5">
    <source>
        <dbReference type="EMBL" id="MBP3943684.1"/>
    </source>
</evidence>
<keyword evidence="3" id="KW-0804">Transcription</keyword>
<accession>A0A8T4HA86</accession>
<dbReference type="EMBL" id="JAGKSB010000009">
    <property type="protein sequence ID" value="MBP3943684.1"/>
    <property type="molecule type" value="Genomic_DNA"/>
</dbReference>
<feature type="domain" description="HTH marR-type" evidence="4">
    <location>
        <begin position="1"/>
        <end position="137"/>
    </location>
</feature>
<proteinExistence type="predicted"/>
<dbReference type="SMART" id="SM00347">
    <property type="entry name" value="HTH_MARR"/>
    <property type="match status" value="1"/>
</dbReference>
<dbReference type="RefSeq" id="WP_353547185.1">
    <property type="nucleotide sequence ID" value="NZ_JAGKSB010000009.1"/>
</dbReference>
<dbReference type="PRINTS" id="PR00598">
    <property type="entry name" value="HTHMARR"/>
</dbReference>
<comment type="caution">
    <text evidence="5">The sequence shown here is derived from an EMBL/GenBank/DDBJ whole genome shotgun (WGS) entry which is preliminary data.</text>
</comment>
<dbReference type="PANTHER" id="PTHR42756">
    <property type="entry name" value="TRANSCRIPTIONAL REGULATOR, MARR"/>
    <property type="match status" value="1"/>
</dbReference>
<keyword evidence="6" id="KW-1185">Reference proteome</keyword>